<dbReference type="OrthoDB" id="5797254at2"/>
<dbReference type="KEGG" id="lal:AT746_19280"/>
<dbReference type="AlphaFoldDB" id="A0A0U2ZNQ6"/>
<evidence type="ECO:0000313" key="2">
    <source>
        <dbReference type="Proteomes" id="UP000068447"/>
    </source>
</evidence>
<dbReference type="Pfam" id="PF09720">
    <property type="entry name" value="Unstab_antitox"/>
    <property type="match status" value="1"/>
</dbReference>
<proteinExistence type="predicted"/>
<reference evidence="1 2" key="1">
    <citation type="submission" date="2015-12" db="EMBL/GenBank/DDBJ databases">
        <title>Complete genome of Lacimicrobium alkaliphilum KCTC 32984.</title>
        <authorList>
            <person name="Kim S.-G."/>
            <person name="Lee Y.-J."/>
        </authorList>
    </citation>
    <scope>NUCLEOTIDE SEQUENCE [LARGE SCALE GENOMIC DNA]</scope>
    <source>
        <strain evidence="1 2">YelD216</strain>
    </source>
</reference>
<gene>
    <name evidence="1" type="ORF">AT746_19280</name>
</gene>
<dbReference type="Proteomes" id="UP000068447">
    <property type="component" value="Chromosome"/>
</dbReference>
<dbReference type="RefSeq" id="WP_062484425.1">
    <property type="nucleotide sequence ID" value="NZ_CP013650.1"/>
</dbReference>
<sequence>MATEVLARIRTEVLELTEAERAELAHDLIASLDEPGESGVKEAWDREILHRISLIDSGQAKLLDREEFRQQMRSRYKDQ</sequence>
<protein>
    <submittedName>
        <fullName evidence="1">Addiction module component CHP02574 family protein</fullName>
    </submittedName>
</protein>
<dbReference type="NCBIfam" id="TIGR02574">
    <property type="entry name" value="stabl_TIGR02574"/>
    <property type="match status" value="1"/>
</dbReference>
<dbReference type="EMBL" id="CP013650">
    <property type="protein sequence ID" value="ALT00568.1"/>
    <property type="molecule type" value="Genomic_DNA"/>
</dbReference>
<name>A0A0U2ZNQ6_9ALTE</name>
<dbReference type="InterPro" id="IPR013406">
    <property type="entry name" value="CHP02574_addiction_mod"/>
</dbReference>
<keyword evidence="2" id="KW-1185">Reference proteome</keyword>
<organism evidence="1 2">
    <name type="scientific">Lacimicrobium alkaliphilum</name>
    <dbReference type="NCBI Taxonomy" id="1526571"/>
    <lineage>
        <taxon>Bacteria</taxon>
        <taxon>Pseudomonadati</taxon>
        <taxon>Pseudomonadota</taxon>
        <taxon>Gammaproteobacteria</taxon>
        <taxon>Alteromonadales</taxon>
        <taxon>Alteromonadaceae</taxon>
        <taxon>Lacimicrobium</taxon>
    </lineage>
</organism>
<evidence type="ECO:0000313" key="1">
    <source>
        <dbReference type="EMBL" id="ALT00568.1"/>
    </source>
</evidence>
<accession>A0A0U2ZNQ6</accession>